<dbReference type="PANTHER" id="PTHR46455:SF4">
    <property type="entry name" value="GH11294P"/>
    <property type="match status" value="1"/>
</dbReference>
<dbReference type="PANTHER" id="PTHR46455">
    <property type="entry name" value="SET AND MYND DOMAIN CONTAINING, ARTHROPOD-SPECIFIC, MEMBER 4, ISOFORM A"/>
    <property type="match status" value="1"/>
</dbReference>
<dbReference type="CDD" id="cd20071">
    <property type="entry name" value="SET_SMYD"/>
    <property type="match status" value="1"/>
</dbReference>
<dbReference type="EMBL" id="GGMS01005141">
    <property type="protein sequence ID" value="MBY74344.1"/>
    <property type="molecule type" value="Transcribed_RNA"/>
</dbReference>
<dbReference type="GO" id="GO:0008757">
    <property type="term" value="F:S-adenosylmethionine-dependent methyltransferase activity"/>
    <property type="evidence" value="ECO:0007669"/>
    <property type="project" value="UniProtKB-ARBA"/>
</dbReference>
<name>A0A2S2Q9E4_9HEMI</name>
<dbReference type="Proteomes" id="UP000694846">
    <property type="component" value="Unplaced"/>
</dbReference>
<dbReference type="RefSeq" id="XP_025404929.1">
    <property type="nucleotide sequence ID" value="XM_025549144.1"/>
</dbReference>
<proteinExistence type="predicted"/>
<reference evidence="4" key="2">
    <citation type="submission" date="2025-04" db="UniProtKB">
        <authorList>
            <consortium name="RefSeq"/>
        </authorList>
    </citation>
    <scope>IDENTIFICATION</scope>
    <source>
        <tissue evidence="4">Whole body</tissue>
    </source>
</reference>
<dbReference type="AlphaFoldDB" id="A0A2S2Q9E4"/>
<dbReference type="SUPFAM" id="SSF82199">
    <property type="entry name" value="SET domain"/>
    <property type="match status" value="1"/>
</dbReference>
<sequence length="500" mass="56570">MVKQLIKILEDPTLGRYVAANVDLVEWQLVLNERPLIRGPSQITGPVCLGCLKSISADAATRCEKCGWPMCSDPKCADDEWHRAECDWTVNRRKQKVNIKDFTVPHPSYQSITVIRCLYQKHNNPEVWAKLTSLESHCSSRQGGSKYESDKIWIANYLHRFFKLDPSEYSTDEILRVCGIVQVNGHEVPLADPPYVAIYDTGSMLEHSCLPNCSKTFTSDGHLLIRVRDTAIKKGEHLSICYTDSLWGTAQRLAHLADTKFFVCKCPRCSDPTELGTYYSGVKCTTEDCIGYALPNVLQSTNDPFDIEWTCNFCSTVVDPNSIELSLAHVGKDMAAMNRRDPKHCCMFLDHYVTIGNLHPNHYYFTEIRLNLAQLYGQQEGVPLDQLSQEQLNHKRELCLKVLKIADVLFSAECRIRGSLMFELHAVMAEDARRSSQNTGTVMEALLRSKFYLEQAENLLKYEPIELPEGQMAAQCRNNAIDLDLLLKKLHESIGTGAPI</sequence>
<dbReference type="InterPro" id="IPR053010">
    <property type="entry name" value="SET_SmydA-8"/>
</dbReference>
<protein>
    <submittedName>
        <fullName evidence="2">Protein msta, isoform A</fullName>
    </submittedName>
    <submittedName>
        <fullName evidence="4">SET domain-containing protein SmydA-8-like</fullName>
    </submittedName>
</protein>
<dbReference type="PROSITE" id="PS50280">
    <property type="entry name" value="SET"/>
    <property type="match status" value="1"/>
</dbReference>
<organism evidence="2">
    <name type="scientific">Sipha flava</name>
    <name type="common">yellow sugarcane aphid</name>
    <dbReference type="NCBI Taxonomy" id="143950"/>
    <lineage>
        <taxon>Eukaryota</taxon>
        <taxon>Metazoa</taxon>
        <taxon>Ecdysozoa</taxon>
        <taxon>Arthropoda</taxon>
        <taxon>Hexapoda</taxon>
        <taxon>Insecta</taxon>
        <taxon>Pterygota</taxon>
        <taxon>Neoptera</taxon>
        <taxon>Paraneoptera</taxon>
        <taxon>Hemiptera</taxon>
        <taxon>Sternorrhyncha</taxon>
        <taxon>Aphidomorpha</taxon>
        <taxon>Aphidoidea</taxon>
        <taxon>Aphididae</taxon>
        <taxon>Sipha</taxon>
    </lineage>
</organism>
<dbReference type="InterPro" id="IPR046341">
    <property type="entry name" value="SET_dom_sf"/>
</dbReference>
<evidence type="ECO:0000313" key="4">
    <source>
        <dbReference type="RefSeq" id="XP_025404929.1"/>
    </source>
</evidence>
<dbReference type="Gene3D" id="6.10.140.2220">
    <property type="match status" value="1"/>
</dbReference>
<dbReference type="Pfam" id="PF00856">
    <property type="entry name" value="SET"/>
    <property type="match status" value="1"/>
</dbReference>
<keyword evidence="3" id="KW-1185">Reference proteome</keyword>
<evidence type="ECO:0000313" key="3">
    <source>
        <dbReference type="Proteomes" id="UP000694846"/>
    </source>
</evidence>
<accession>A0A2S2Q9E4</accession>
<evidence type="ECO:0000313" key="2">
    <source>
        <dbReference type="EMBL" id="MBY74344.1"/>
    </source>
</evidence>
<dbReference type="GO" id="GO:0008276">
    <property type="term" value="F:protein methyltransferase activity"/>
    <property type="evidence" value="ECO:0007669"/>
    <property type="project" value="UniProtKB-ARBA"/>
</dbReference>
<dbReference type="Gene3D" id="1.10.220.160">
    <property type="match status" value="1"/>
</dbReference>
<dbReference type="GO" id="GO:0008170">
    <property type="term" value="F:N-methyltransferase activity"/>
    <property type="evidence" value="ECO:0007669"/>
    <property type="project" value="UniProtKB-ARBA"/>
</dbReference>
<gene>
    <name evidence="2" type="primary">msta_2</name>
    <name evidence="4" type="synonym">LOC112679364</name>
    <name evidence="2" type="ORF">g.87581</name>
</gene>
<dbReference type="InterPro" id="IPR001214">
    <property type="entry name" value="SET_dom"/>
</dbReference>
<dbReference type="OrthoDB" id="5952526at2759"/>
<feature type="domain" description="SET" evidence="1">
    <location>
        <begin position="34"/>
        <end position="243"/>
    </location>
</feature>
<reference evidence="2" key="1">
    <citation type="submission" date="2018-04" db="EMBL/GenBank/DDBJ databases">
        <title>Transcriptome assembly of Sipha flava.</title>
        <authorList>
            <person name="Scully E.D."/>
            <person name="Geib S.M."/>
            <person name="Palmer N.A."/>
            <person name="Koch K."/>
            <person name="Bradshaw J."/>
            <person name="Heng-Moss T."/>
            <person name="Sarath G."/>
        </authorList>
    </citation>
    <scope>NUCLEOTIDE SEQUENCE</scope>
</reference>
<dbReference type="Gene3D" id="2.170.270.10">
    <property type="entry name" value="SET domain"/>
    <property type="match status" value="1"/>
</dbReference>
<evidence type="ECO:0000259" key="1">
    <source>
        <dbReference type="PROSITE" id="PS50280"/>
    </source>
</evidence>